<dbReference type="Gene3D" id="3.20.20.210">
    <property type="match status" value="1"/>
</dbReference>
<dbReference type="GO" id="GO:0006779">
    <property type="term" value="P:porphyrin-containing compound biosynthetic process"/>
    <property type="evidence" value="ECO:0007669"/>
    <property type="project" value="InterPro"/>
</dbReference>
<proteinExistence type="predicted"/>
<keyword evidence="3" id="KW-0808">Transferase</keyword>
<evidence type="ECO:0000256" key="5">
    <source>
        <dbReference type="ARBA" id="ARBA00022833"/>
    </source>
</evidence>
<gene>
    <name evidence="8" type="ORF">MTY_0652</name>
</gene>
<dbReference type="PANTHER" id="PTHR47099:SF1">
    <property type="entry name" value="METHYLCOBAMIDE:COM METHYLTRANSFERASE MTBA"/>
    <property type="match status" value="1"/>
</dbReference>
<accession>A0A0S6UBL6</accession>
<reference evidence="8" key="1">
    <citation type="journal article" date="2014" name="Gene">
        <title>Genome-guided analysis of transformation efficiency and carbon dioxide assimilation by Moorella thermoacetica Y72.</title>
        <authorList>
            <person name="Tsukahara K."/>
            <person name="Kita A."/>
            <person name="Nakashimada Y."/>
            <person name="Hoshino T."/>
            <person name="Murakami K."/>
        </authorList>
    </citation>
    <scope>NUCLEOTIDE SEQUENCE [LARGE SCALE GENOMIC DNA]</scope>
    <source>
        <strain evidence="8">Y72</strain>
    </source>
</reference>
<dbReference type="NCBIfam" id="NF004889">
    <property type="entry name" value="PRK06252.1"/>
    <property type="match status" value="1"/>
</dbReference>
<dbReference type="GO" id="GO:0004853">
    <property type="term" value="F:uroporphyrinogen decarboxylase activity"/>
    <property type="evidence" value="ECO:0007669"/>
    <property type="project" value="InterPro"/>
</dbReference>
<keyword evidence="6" id="KW-0484">Methanogenesis</keyword>
<protein>
    <submittedName>
        <fullName evidence="8">Uroporphyrinogen-III decarboxylase</fullName>
    </submittedName>
</protein>
<dbReference type="PANTHER" id="PTHR47099">
    <property type="entry name" value="METHYLCOBAMIDE:COM METHYLTRANSFERASE MTBA"/>
    <property type="match status" value="1"/>
</dbReference>
<name>A0A0S6UBL6_NEOTH</name>
<dbReference type="InterPro" id="IPR052024">
    <property type="entry name" value="Methanogen_methyltrans"/>
</dbReference>
<dbReference type="Pfam" id="PF01208">
    <property type="entry name" value="URO-D"/>
    <property type="match status" value="1"/>
</dbReference>
<dbReference type="InterPro" id="IPR000257">
    <property type="entry name" value="Uroporphyrinogen_deCOase"/>
</dbReference>
<dbReference type="GO" id="GO:0015948">
    <property type="term" value="P:methanogenesis"/>
    <property type="evidence" value="ECO:0007669"/>
    <property type="project" value="UniProtKB-KW"/>
</dbReference>
<dbReference type="GO" id="GO:0008168">
    <property type="term" value="F:methyltransferase activity"/>
    <property type="evidence" value="ECO:0007669"/>
    <property type="project" value="UniProtKB-KW"/>
</dbReference>
<dbReference type="NCBIfam" id="TIGR01463">
    <property type="entry name" value="mtaA_cmuA"/>
    <property type="match status" value="1"/>
</dbReference>
<dbReference type="AlphaFoldDB" id="A0A0S6UBL6"/>
<evidence type="ECO:0000313" key="8">
    <source>
        <dbReference type="EMBL" id="GAF25320.1"/>
    </source>
</evidence>
<dbReference type="GO" id="GO:0006730">
    <property type="term" value="P:one-carbon metabolic process"/>
    <property type="evidence" value="ECO:0007669"/>
    <property type="project" value="InterPro"/>
</dbReference>
<dbReference type="EMBL" id="DF238840">
    <property type="protein sequence ID" value="GAF25320.1"/>
    <property type="molecule type" value="Genomic_DNA"/>
</dbReference>
<keyword evidence="2" id="KW-0489">Methyltransferase</keyword>
<keyword evidence="4" id="KW-0479">Metal-binding</keyword>
<keyword evidence="5" id="KW-0862">Zinc</keyword>
<evidence type="ECO:0000256" key="3">
    <source>
        <dbReference type="ARBA" id="ARBA00022679"/>
    </source>
</evidence>
<feature type="domain" description="Uroporphyrinogen decarboxylase (URO-D)" evidence="7">
    <location>
        <begin position="5"/>
        <end position="334"/>
    </location>
</feature>
<evidence type="ECO:0000256" key="1">
    <source>
        <dbReference type="ARBA" id="ARBA00001947"/>
    </source>
</evidence>
<evidence type="ECO:0000256" key="4">
    <source>
        <dbReference type="ARBA" id="ARBA00022723"/>
    </source>
</evidence>
<sequence>MAAMTPKERVLRALNRQRVDRIPVGNPVSVATVESMEACGAYFPDVHLNPEKMATLAATGYEILGFDTIAPYFSVQQEAAAFGLKMNWGTVDSMPDVLENPFEDPDDIIIPADFLERPPIRTVLEALKILKKEYGDHVCLVGKVMGPWTLSYHLHGVQKFLIKTILEPDKVRRFLDKLKDLAVKFANAQFAAGADVVTVADHATGDLVSGTCYRDFLLPIHQEMTRQLNGPTILHICGNTTDRLDYIAQAGFNCFHFDSKVNPRQAHEIVNGRIALTGSINNPKTLFNGTPDDVRREVFANCEAGIEIISPECAVPLRTPNANLKAIVTAVEEYCRNH</sequence>
<evidence type="ECO:0000256" key="6">
    <source>
        <dbReference type="ARBA" id="ARBA00022994"/>
    </source>
</evidence>
<comment type="cofactor">
    <cofactor evidence="1">
        <name>Zn(2+)</name>
        <dbReference type="ChEBI" id="CHEBI:29105"/>
    </cofactor>
</comment>
<dbReference type="RefSeq" id="WP_051498606.1">
    <property type="nucleotide sequence ID" value="NZ_DF238840.1"/>
</dbReference>
<dbReference type="InterPro" id="IPR038071">
    <property type="entry name" value="UROD/MetE-like_sf"/>
</dbReference>
<dbReference type="GO" id="GO:0046872">
    <property type="term" value="F:metal ion binding"/>
    <property type="evidence" value="ECO:0007669"/>
    <property type="project" value="UniProtKB-KW"/>
</dbReference>
<organism evidence="8">
    <name type="scientific">Moorella thermoacetica Y72</name>
    <dbReference type="NCBI Taxonomy" id="1325331"/>
    <lineage>
        <taxon>Bacteria</taxon>
        <taxon>Bacillati</taxon>
        <taxon>Bacillota</taxon>
        <taxon>Clostridia</taxon>
        <taxon>Neomoorellales</taxon>
        <taxon>Neomoorellaceae</taxon>
        <taxon>Neomoorella</taxon>
    </lineage>
</organism>
<evidence type="ECO:0000259" key="7">
    <source>
        <dbReference type="Pfam" id="PF01208"/>
    </source>
</evidence>
<evidence type="ECO:0000256" key="2">
    <source>
        <dbReference type="ARBA" id="ARBA00022603"/>
    </source>
</evidence>
<dbReference type="CDD" id="cd03307">
    <property type="entry name" value="Mta_CmuA_like"/>
    <property type="match status" value="1"/>
</dbReference>
<dbReference type="Proteomes" id="UP000063718">
    <property type="component" value="Unassembled WGS sequence"/>
</dbReference>
<dbReference type="InterPro" id="IPR006360">
    <property type="entry name" value="Mtase_MtaA_CmuA"/>
</dbReference>
<dbReference type="SUPFAM" id="SSF51726">
    <property type="entry name" value="UROD/MetE-like"/>
    <property type="match status" value="1"/>
</dbReference>
<dbReference type="GO" id="GO:0032259">
    <property type="term" value="P:methylation"/>
    <property type="evidence" value="ECO:0007669"/>
    <property type="project" value="UniProtKB-KW"/>
</dbReference>